<evidence type="ECO:0000313" key="2">
    <source>
        <dbReference type="EMBL" id="KMO96816.1"/>
    </source>
</evidence>
<dbReference type="PATRIC" id="fig|66430.4.peg.5944"/>
<accession>A0A0J7AI66</accession>
<dbReference type="RefSeq" id="WP_048477331.1">
    <property type="nucleotide sequence ID" value="NZ_JBIRUD010000001.1"/>
</dbReference>
<reference evidence="2 3" key="1">
    <citation type="submission" date="2015-06" db="EMBL/GenBank/DDBJ databases">
        <title>Recapitulation of the evolution of biosynthetic gene clusters reveals hidden chemical diversity on bacterial genomes.</title>
        <authorList>
            <person name="Cruz-Morales P."/>
            <person name="Martinez-Guerrero C."/>
            <person name="Morales-Escalante M.A."/>
            <person name="Yanez-Guerra L.A."/>
            <person name="Kopp J.F."/>
            <person name="Feldmann J."/>
            <person name="Ramos-Aboites H.E."/>
            <person name="Barona-Gomez F."/>
        </authorList>
    </citation>
    <scope>NUCLEOTIDE SEQUENCE [LARGE SCALE GENOMIC DNA]</scope>
    <source>
        <strain evidence="2 3">ATCC 31245</strain>
    </source>
</reference>
<dbReference type="EMBL" id="LFML01000061">
    <property type="protein sequence ID" value="KMO96816.1"/>
    <property type="molecule type" value="Genomic_DNA"/>
</dbReference>
<protein>
    <submittedName>
        <fullName evidence="2">Uncharacterized protein</fullName>
    </submittedName>
</protein>
<feature type="region of interest" description="Disordered" evidence="1">
    <location>
        <begin position="1"/>
        <end position="20"/>
    </location>
</feature>
<sequence>MSPAHRRHRPGAPDPADGLREHSATLRSHALRLHAAAEALDWRGPQADAFRAEVAALAERCATAAGGLAVAADQLEETRTP</sequence>
<evidence type="ECO:0000256" key="1">
    <source>
        <dbReference type="SAM" id="MobiDB-lite"/>
    </source>
</evidence>
<comment type="caution">
    <text evidence="2">The sequence shown here is derived from an EMBL/GenBank/DDBJ whole genome shotgun (WGS) entry which is preliminary data.</text>
</comment>
<name>A0A0J7AI66_9ACTN</name>
<gene>
    <name evidence="2" type="ORF">ACS04_16285</name>
</gene>
<keyword evidence="3" id="KW-1185">Reference proteome</keyword>
<organism evidence="2 3">
    <name type="scientific">Streptomyces roseus</name>
    <dbReference type="NCBI Taxonomy" id="66430"/>
    <lineage>
        <taxon>Bacteria</taxon>
        <taxon>Bacillati</taxon>
        <taxon>Actinomycetota</taxon>
        <taxon>Actinomycetes</taxon>
        <taxon>Kitasatosporales</taxon>
        <taxon>Streptomycetaceae</taxon>
        <taxon>Streptomyces</taxon>
    </lineage>
</organism>
<evidence type="ECO:0000313" key="3">
    <source>
        <dbReference type="Proteomes" id="UP000035932"/>
    </source>
</evidence>
<feature type="compositionally biased region" description="Basic residues" evidence="1">
    <location>
        <begin position="1"/>
        <end position="10"/>
    </location>
</feature>
<proteinExistence type="predicted"/>
<dbReference type="Proteomes" id="UP000035932">
    <property type="component" value="Unassembled WGS sequence"/>
</dbReference>
<dbReference type="AlphaFoldDB" id="A0A0J7AI66"/>